<dbReference type="PANTHER" id="PTHR36195:SF4">
    <property type="entry name" value="DOMAIN PROTEIN, PUTATIVE (AFU_ORTHOLOGUE AFUA_5G01990)-RELATED"/>
    <property type="match status" value="1"/>
</dbReference>
<dbReference type="SUPFAM" id="SSF56634">
    <property type="entry name" value="Heme-dependent catalase-like"/>
    <property type="match status" value="1"/>
</dbReference>
<dbReference type="GO" id="GO:0020037">
    <property type="term" value="F:heme binding"/>
    <property type="evidence" value="ECO:0007669"/>
    <property type="project" value="InterPro"/>
</dbReference>
<sequence length="362" mass="40894">MTDPRYVAYHPDIEKPTDNEEKLFDEMANKLRANNEKAYRKHKRGLRDAHAKSHGILRGELEVLPDLPPELAQGFFATPGTYPVITRLSTTSGVIRSDQIRGVRGLGIKVIGVDPENKTLPDDHEVTQDFIMVTHREFLFPDAEAYLKKGIPLAILLANLSDTMINVLSEGLALVNKLIPLRPTLAVFVRPNTHILGDTFYSSAPLRYGDYVARMLYAPRSPEVRALAGQSAAHYPGVNALQDMVVDFFGEHDAEYELRVQLCTDLRTMPIEDATVDWSEEASPHRTVAVIRFPKQDPYTPERRAYGDDILSFNSWRCIREHRPLGSINRLKRKVYDASSQFRHSVNNAPIREPRSAADLPD</sequence>
<name>A0A3G8JHI7_9ACTN</name>
<organism evidence="1 2">
    <name type="scientific">Gordonia insulae</name>
    <dbReference type="NCBI Taxonomy" id="2420509"/>
    <lineage>
        <taxon>Bacteria</taxon>
        <taxon>Bacillati</taxon>
        <taxon>Actinomycetota</taxon>
        <taxon>Actinomycetes</taxon>
        <taxon>Mycobacteriales</taxon>
        <taxon>Gordoniaceae</taxon>
        <taxon>Gordonia</taxon>
    </lineage>
</organism>
<dbReference type="PANTHER" id="PTHR36195">
    <property type="entry name" value="DOMAIN PROTEIN, PUTATIVE (AFU_ORTHOLOGUE AFUA_5G01990)-RELATED-RELATED"/>
    <property type="match status" value="1"/>
</dbReference>
<dbReference type="Gene3D" id="2.40.180.10">
    <property type="entry name" value="Catalase core domain"/>
    <property type="match status" value="2"/>
</dbReference>
<dbReference type="KEGG" id="gom:D7316_01049"/>
<dbReference type="OrthoDB" id="9765610at2"/>
<dbReference type="AlphaFoldDB" id="A0A3G8JHI7"/>
<proteinExistence type="predicted"/>
<dbReference type="CDD" id="cd08152">
    <property type="entry name" value="y4iL_like"/>
    <property type="match status" value="1"/>
</dbReference>
<gene>
    <name evidence="1" type="ORF">D7316_01049</name>
</gene>
<accession>A0A3G8JHI7</accession>
<dbReference type="EMBL" id="CP033972">
    <property type="protein sequence ID" value="AZG44463.1"/>
    <property type="molecule type" value="Genomic_DNA"/>
</dbReference>
<evidence type="ECO:0008006" key="3">
    <source>
        <dbReference type="Google" id="ProtNLM"/>
    </source>
</evidence>
<dbReference type="RefSeq" id="WP_124707326.1">
    <property type="nucleotide sequence ID" value="NZ_CP033972.1"/>
</dbReference>
<keyword evidence="2" id="KW-1185">Reference proteome</keyword>
<protein>
    <recommendedName>
        <fullName evidence="3">Catalase</fullName>
    </recommendedName>
</protein>
<dbReference type="InterPro" id="IPR020835">
    <property type="entry name" value="Catalase_sf"/>
</dbReference>
<dbReference type="Proteomes" id="UP000271469">
    <property type="component" value="Chromosome"/>
</dbReference>
<reference evidence="1 2" key="1">
    <citation type="submission" date="2018-11" db="EMBL/GenBank/DDBJ databases">
        <title>Gordonia insulae sp. nov., isolated from an island soil.</title>
        <authorList>
            <person name="Kim Y.S."/>
            <person name="Kim S.B."/>
        </authorList>
    </citation>
    <scope>NUCLEOTIDE SEQUENCE [LARGE SCALE GENOMIC DNA]</scope>
    <source>
        <strain evidence="1 2">MMS17-SY073</strain>
    </source>
</reference>
<evidence type="ECO:0000313" key="1">
    <source>
        <dbReference type="EMBL" id="AZG44463.1"/>
    </source>
</evidence>
<evidence type="ECO:0000313" key="2">
    <source>
        <dbReference type="Proteomes" id="UP000271469"/>
    </source>
</evidence>